<dbReference type="Gene3D" id="3.40.50.300">
    <property type="entry name" value="P-loop containing nucleotide triphosphate hydrolases"/>
    <property type="match status" value="1"/>
</dbReference>
<dbReference type="InterPro" id="IPR035907">
    <property type="entry name" value="Hppk_sf"/>
</dbReference>
<dbReference type="GO" id="GO:0003848">
    <property type="term" value="F:2-amino-4-hydroxy-6-hydroxymethyldihydropteridine diphosphokinase activity"/>
    <property type="evidence" value="ECO:0007669"/>
    <property type="project" value="UniProtKB-EC"/>
</dbReference>
<comment type="similarity">
    <text evidence="2">Belongs to the HPPK family.</text>
</comment>
<proteinExistence type="inferred from homology"/>
<keyword evidence="9" id="KW-0289">Folate biosynthesis</keyword>
<sequence>METYTAYLLLGGNLGDCVQTFKAAREKIALRSGRISRASRLYTSPSWGFEAKELFYNQVLELQTTLDPYALLQQLLQIEIELGRVRPQTATAPEKTAAASKQYASRTIDIDILFYEDFVIRSRNLSLPHPLMQQRAFVLVPLAELVPAFLHPVFGVSVAELLAKCPDDSSEIHACPMPEQEIYSDVAEKPFPDGREAGSTLAECVPTGSCGISAAFWPENMRFLAIEGNIGAGKTSLSRRIATQFGAKWVVESFEENVFLPKFYADKERFAFPLELTFLAERYRQAKEDFVQELFSPFLVSDFSISKSLIFAQNTLQEDEYRLFKRLYDIILTTIPKPDLYVYIHSDVDRLMRNIRQRGRSYEANMDPAYLKTIENGYREYMKTLDPARSLWIDVTDMDFIHNEADYREVLSRIQAAARRLG</sequence>
<dbReference type="PANTHER" id="PTHR43071:SF1">
    <property type="entry name" value="2-AMINO-4-HYDROXY-6-HYDROXYMETHYLDIHYDROPTERIDINE PYROPHOSPHOKINASE"/>
    <property type="match status" value="1"/>
</dbReference>
<protein>
    <recommendedName>
        <fullName evidence="4">2-amino-4-hydroxy-6-hydroxymethyldihydropteridine pyrophosphokinase</fullName>
        <ecNumber evidence="3">2.7.6.3</ecNumber>
    </recommendedName>
    <alternativeName>
        <fullName evidence="11">6-hydroxymethyl-7,8-dihydropterin pyrophosphokinase</fullName>
    </alternativeName>
    <alternativeName>
        <fullName evidence="12">7,8-dihydro-6-hydroxymethylpterin-pyrophosphokinase</fullName>
    </alternativeName>
</protein>
<dbReference type="EMBL" id="JADIMZ010000013">
    <property type="protein sequence ID" value="MBO8431858.1"/>
    <property type="molecule type" value="Genomic_DNA"/>
</dbReference>
<dbReference type="Pfam" id="PF01712">
    <property type="entry name" value="dNK"/>
    <property type="match status" value="1"/>
</dbReference>
<dbReference type="CDD" id="cd00483">
    <property type="entry name" value="HPPK"/>
    <property type="match status" value="1"/>
</dbReference>
<dbReference type="NCBIfam" id="TIGR01498">
    <property type="entry name" value="folK"/>
    <property type="match status" value="1"/>
</dbReference>
<dbReference type="GO" id="GO:0005524">
    <property type="term" value="F:ATP binding"/>
    <property type="evidence" value="ECO:0007669"/>
    <property type="project" value="UniProtKB-KW"/>
</dbReference>
<organism evidence="15 16">
    <name type="scientific">Candidatus Pullibacteroides excrementavium</name>
    <dbReference type="NCBI Taxonomy" id="2840905"/>
    <lineage>
        <taxon>Bacteria</taxon>
        <taxon>Pseudomonadati</taxon>
        <taxon>Bacteroidota</taxon>
        <taxon>Bacteroidia</taxon>
        <taxon>Bacteroidales</taxon>
        <taxon>Candidatus Pullibacteroides</taxon>
    </lineage>
</organism>
<evidence type="ECO:0000313" key="15">
    <source>
        <dbReference type="EMBL" id="MBO8431858.1"/>
    </source>
</evidence>
<feature type="domain" description="7,8-dihydro-6-hydroxymethylpterin-pyrophosphokinase" evidence="13">
    <location>
        <begin position="7"/>
        <end position="147"/>
    </location>
</feature>
<evidence type="ECO:0000256" key="5">
    <source>
        <dbReference type="ARBA" id="ARBA00022679"/>
    </source>
</evidence>
<keyword evidence="5 15" id="KW-0808">Transferase</keyword>
<dbReference type="InterPro" id="IPR000550">
    <property type="entry name" value="Hppk"/>
</dbReference>
<dbReference type="SUPFAM" id="SSF55083">
    <property type="entry name" value="6-hydroxymethyl-7,8-dihydropterin pyrophosphokinase, HPPK"/>
    <property type="match status" value="1"/>
</dbReference>
<evidence type="ECO:0000256" key="10">
    <source>
        <dbReference type="ARBA" id="ARBA00029409"/>
    </source>
</evidence>
<comment type="function">
    <text evidence="10">Catalyzes the transfer of pyrophosphate from adenosine triphosphate (ATP) to 6-hydroxymethyl-7,8-dihydropterin, an enzymatic step in folate biosynthesis pathway.</text>
</comment>
<feature type="domain" description="Deoxynucleoside kinase" evidence="14">
    <location>
        <begin position="224"/>
        <end position="415"/>
    </location>
</feature>
<keyword evidence="6" id="KW-0547">Nucleotide-binding</keyword>
<dbReference type="InterPro" id="IPR027417">
    <property type="entry name" value="P-loop_NTPase"/>
</dbReference>
<dbReference type="Proteomes" id="UP000823612">
    <property type="component" value="Unassembled WGS sequence"/>
</dbReference>
<dbReference type="Pfam" id="PF01288">
    <property type="entry name" value="HPPK"/>
    <property type="match status" value="1"/>
</dbReference>
<dbReference type="PANTHER" id="PTHR43071">
    <property type="entry name" value="2-AMINO-4-HYDROXY-6-HYDROXYMETHYLDIHYDROPTERIDINE PYROPHOSPHOKINASE"/>
    <property type="match status" value="1"/>
</dbReference>
<evidence type="ECO:0000256" key="1">
    <source>
        <dbReference type="ARBA" id="ARBA00005051"/>
    </source>
</evidence>
<evidence type="ECO:0000256" key="11">
    <source>
        <dbReference type="ARBA" id="ARBA00029766"/>
    </source>
</evidence>
<evidence type="ECO:0000256" key="6">
    <source>
        <dbReference type="ARBA" id="ARBA00022741"/>
    </source>
</evidence>
<evidence type="ECO:0000259" key="14">
    <source>
        <dbReference type="Pfam" id="PF01712"/>
    </source>
</evidence>
<evidence type="ECO:0000256" key="3">
    <source>
        <dbReference type="ARBA" id="ARBA00013253"/>
    </source>
</evidence>
<evidence type="ECO:0000256" key="12">
    <source>
        <dbReference type="ARBA" id="ARBA00033413"/>
    </source>
</evidence>
<evidence type="ECO:0000313" key="16">
    <source>
        <dbReference type="Proteomes" id="UP000823612"/>
    </source>
</evidence>
<dbReference type="SUPFAM" id="SSF52540">
    <property type="entry name" value="P-loop containing nucleoside triphosphate hydrolases"/>
    <property type="match status" value="1"/>
</dbReference>
<evidence type="ECO:0000256" key="2">
    <source>
        <dbReference type="ARBA" id="ARBA00005810"/>
    </source>
</evidence>
<dbReference type="AlphaFoldDB" id="A0A9D9H1Z4"/>
<dbReference type="InterPro" id="IPR031314">
    <property type="entry name" value="DNK_dom"/>
</dbReference>
<keyword evidence="7" id="KW-0418">Kinase</keyword>
<comment type="pathway">
    <text evidence="1">Cofactor biosynthesis; tetrahydrofolate biosynthesis; 2-amino-4-hydroxy-6-hydroxymethyl-7,8-dihydropteridine diphosphate from 7,8-dihydroneopterin triphosphate: step 4/4.</text>
</comment>
<reference evidence="15" key="1">
    <citation type="submission" date="2020-10" db="EMBL/GenBank/DDBJ databases">
        <authorList>
            <person name="Gilroy R."/>
        </authorList>
    </citation>
    <scope>NUCLEOTIDE SEQUENCE</scope>
    <source>
        <strain evidence="15">2889</strain>
    </source>
</reference>
<evidence type="ECO:0000256" key="9">
    <source>
        <dbReference type="ARBA" id="ARBA00022909"/>
    </source>
</evidence>
<dbReference type="GO" id="GO:0046656">
    <property type="term" value="P:folic acid biosynthetic process"/>
    <property type="evidence" value="ECO:0007669"/>
    <property type="project" value="UniProtKB-KW"/>
</dbReference>
<gene>
    <name evidence="15" type="primary">folK</name>
    <name evidence="15" type="ORF">IAB08_00985</name>
</gene>
<accession>A0A9D9H1Z4</accession>
<keyword evidence="8" id="KW-0067">ATP-binding</keyword>
<comment type="caution">
    <text evidence="15">The sequence shown here is derived from an EMBL/GenBank/DDBJ whole genome shotgun (WGS) entry which is preliminary data.</text>
</comment>
<evidence type="ECO:0000256" key="7">
    <source>
        <dbReference type="ARBA" id="ARBA00022777"/>
    </source>
</evidence>
<evidence type="ECO:0000259" key="13">
    <source>
        <dbReference type="Pfam" id="PF01288"/>
    </source>
</evidence>
<evidence type="ECO:0000256" key="8">
    <source>
        <dbReference type="ARBA" id="ARBA00022840"/>
    </source>
</evidence>
<dbReference type="CDD" id="cd01673">
    <property type="entry name" value="dNK"/>
    <property type="match status" value="1"/>
</dbReference>
<dbReference type="EC" id="2.7.6.3" evidence="3"/>
<evidence type="ECO:0000256" key="4">
    <source>
        <dbReference type="ARBA" id="ARBA00016218"/>
    </source>
</evidence>
<name>A0A9D9H1Z4_9BACT</name>
<dbReference type="Gene3D" id="3.30.70.560">
    <property type="entry name" value="7,8-Dihydro-6-hydroxymethylpterin-pyrophosphokinase HPPK"/>
    <property type="match status" value="1"/>
</dbReference>
<dbReference type="GO" id="GO:0016301">
    <property type="term" value="F:kinase activity"/>
    <property type="evidence" value="ECO:0007669"/>
    <property type="project" value="UniProtKB-KW"/>
</dbReference>
<reference evidence="15" key="2">
    <citation type="journal article" date="2021" name="PeerJ">
        <title>Extensive microbial diversity within the chicken gut microbiome revealed by metagenomics and culture.</title>
        <authorList>
            <person name="Gilroy R."/>
            <person name="Ravi A."/>
            <person name="Getino M."/>
            <person name="Pursley I."/>
            <person name="Horton D.L."/>
            <person name="Alikhan N.F."/>
            <person name="Baker D."/>
            <person name="Gharbi K."/>
            <person name="Hall N."/>
            <person name="Watson M."/>
            <person name="Adriaenssens E.M."/>
            <person name="Foster-Nyarko E."/>
            <person name="Jarju S."/>
            <person name="Secka A."/>
            <person name="Antonio M."/>
            <person name="Oren A."/>
            <person name="Chaudhuri R.R."/>
            <person name="La Ragione R."/>
            <person name="Hildebrand F."/>
            <person name="Pallen M.J."/>
        </authorList>
    </citation>
    <scope>NUCLEOTIDE SEQUENCE</scope>
    <source>
        <strain evidence="15">2889</strain>
    </source>
</reference>